<feature type="compositionally biased region" description="Low complexity" evidence="1">
    <location>
        <begin position="283"/>
        <end position="294"/>
    </location>
</feature>
<dbReference type="InterPro" id="IPR035992">
    <property type="entry name" value="Ricin_B-like_lectins"/>
</dbReference>
<accession>A0ABP3KPE2</accession>
<dbReference type="SUPFAM" id="SSF50370">
    <property type="entry name" value="Ricin B-like lectins"/>
    <property type="match status" value="1"/>
</dbReference>
<evidence type="ECO:0000313" key="3">
    <source>
        <dbReference type="EMBL" id="GAA0484299.1"/>
    </source>
</evidence>
<feature type="chain" id="PRO_5045556963" description="Ricin B lectin domain-containing protein" evidence="2">
    <location>
        <begin position="28"/>
        <end position="317"/>
    </location>
</feature>
<sequence>MPYRIKVVSGALVGAALLLAQAGVASAGSAERPAAPAKGDFRIASAVDGRCLAPRAVKDVLDLSLITCGSQGVTDVFGLKPHADRFQLRSEAKKGCLGTSPARKLMFPSCSAKHLTDWTFTRHGDGYQIRRTGTDPSRSQLRAPLQTYCLTEVVDRAKGDRVALRPCSDRSPRQVWKLKPVRQAVAPKPDPVQQPAGKPEPGKPQAAKPEPAKPEPGKPEAAKPDAGKPQPAKPEAAQHQATEPQAAKPQGVQPQGAKPAAGQHPAATKPAGARPEAGQLPSGQQQNGQQQNGQHPADQAGGQRPATVPASGYPAGA</sequence>
<gene>
    <name evidence="3" type="ORF">GCM10010361_56460</name>
</gene>
<keyword evidence="2" id="KW-0732">Signal</keyword>
<proteinExistence type="predicted"/>
<dbReference type="EMBL" id="BAAABY010000042">
    <property type="protein sequence ID" value="GAA0484299.1"/>
    <property type="molecule type" value="Genomic_DNA"/>
</dbReference>
<feature type="compositionally biased region" description="Low complexity" evidence="1">
    <location>
        <begin position="195"/>
        <end position="209"/>
    </location>
</feature>
<dbReference type="RefSeq" id="WP_346098122.1">
    <property type="nucleotide sequence ID" value="NZ_BAAABY010000042.1"/>
</dbReference>
<evidence type="ECO:0000313" key="4">
    <source>
        <dbReference type="Proteomes" id="UP001500909"/>
    </source>
</evidence>
<feature type="signal peptide" evidence="2">
    <location>
        <begin position="1"/>
        <end position="27"/>
    </location>
</feature>
<evidence type="ECO:0000256" key="1">
    <source>
        <dbReference type="SAM" id="MobiDB-lite"/>
    </source>
</evidence>
<protein>
    <recommendedName>
        <fullName evidence="5">Ricin B lectin domain-containing protein</fullName>
    </recommendedName>
</protein>
<evidence type="ECO:0008006" key="5">
    <source>
        <dbReference type="Google" id="ProtNLM"/>
    </source>
</evidence>
<dbReference type="Proteomes" id="UP001500909">
    <property type="component" value="Unassembled WGS sequence"/>
</dbReference>
<feature type="region of interest" description="Disordered" evidence="1">
    <location>
        <begin position="165"/>
        <end position="317"/>
    </location>
</feature>
<keyword evidence="4" id="KW-1185">Reference proteome</keyword>
<feature type="compositionally biased region" description="Basic and acidic residues" evidence="1">
    <location>
        <begin position="210"/>
        <end position="226"/>
    </location>
</feature>
<evidence type="ECO:0000256" key="2">
    <source>
        <dbReference type="SAM" id="SignalP"/>
    </source>
</evidence>
<organism evidence="3 4">
    <name type="scientific">Streptomyces olivaceiscleroticus</name>
    <dbReference type="NCBI Taxonomy" id="68245"/>
    <lineage>
        <taxon>Bacteria</taxon>
        <taxon>Bacillati</taxon>
        <taxon>Actinomycetota</taxon>
        <taxon>Actinomycetes</taxon>
        <taxon>Kitasatosporales</taxon>
        <taxon>Streptomycetaceae</taxon>
        <taxon>Streptomyces</taxon>
    </lineage>
</organism>
<dbReference type="PROSITE" id="PS50231">
    <property type="entry name" value="RICIN_B_LECTIN"/>
    <property type="match status" value="1"/>
</dbReference>
<reference evidence="4" key="1">
    <citation type="journal article" date="2019" name="Int. J. Syst. Evol. Microbiol.">
        <title>The Global Catalogue of Microorganisms (GCM) 10K type strain sequencing project: providing services to taxonomists for standard genome sequencing and annotation.</title>
        <authorList>
            <consortium name="The Broad Institute Genomics Platform"/>
            <consortium name="The Broad Institute Genome Sequencing Center for Infectious Disease"/>
            <person name="Wu L."/>
            <person name="Ma J."/>
        </authorList>
    </citation>
    <scope>NUCLEOTIDE SEQUENCE [LARGE SCALE GENOMIC DNA]</scope>
    <source>
        <strain evidence="4">JCM 4805</strain>
    </source>
</reference>
<comment type="caution">
    <text evidence="3">The sequence shown here is derived from an EMBL/GenBank/DDBJ whole genome shotgun (WGS) entry which is preliminary data.</text>
</comment>
<name>A0ABP3KPE2_9ACTN</name>